<evidence type="ECO:0000313" key="8">
    <source>
        <dbReference type="EMBL" id="BDS13917.1"/>
    </source>
</evidence>
<dbReference type="InterPro" id="IPR036291">
    <property type="entry name" value="NAD(P)-bd_dom_sf"/>
</dbReference>
<protein>
    <recommendedName>
        <fullName evidence="5">N-acetyl-gamma-glutamyl-phosphate reductase</fullName>
        <shortName evidence="5">AGPR</shortName>
        <ecNumber evidence="5">1.2.1.38</ecNumber>
    </recommendedName>
    <alternativeName>
        <fullName evidence="5">N-acetyl-glutamate semialdehyde dehydrogenase</fullName>
        <shortName evidence="5">NAGSA dehydrogenase</shortName>
    </alternativeName>
</protein>
<keyword evidence="3 5" id="KW-0521">NADP</keyword>
<comment type="function">
    <text evidence="5">Catalyzes the NADPH-dependent reduction of N-acetyl-5-glutamyl phosphate to yield N-acetyl-L-glutamate 5-semialdehyde.</text>
</comment>
<evidence type="ECO:0000256" key="2">
    <source>
        <dbReference type="ARBA" id="ARBA00022605"/>
    </source>
</evidence>
<proteinExistence type="inferred from homology"/>
<feature type="domain" description="Semialdehyde dehydrogenase NAD-binding" evidence="7">
    <location>
        <begin position="7"/>
        <end position="128"/>
    </location>
</feature>
<feature type="active site" evidence="5 6">
    <location>
        <position position="136"/>
    </location>
</feature>
<evidence type="ECO:0000256" key="1">
    <source>
        <dbReference type="ARBA" id="ARBA00022571"/>
    </source>
</evidence>
<evidence type="ECO:0000256" key="4">
    <source>
        <dbReference type="ARBA" id="ARBA00023002"/>
    </source>
</evidence>
<dbReference type="HAMAP" id="MF_00150">
    <property type="entry name" value="ArgC_type1"/>
    <property type="match status" value="1"/>
</dbReference>
<gene>
    <name evidence="5" type="primary">argC</name>
    <name evidence="8" type="ORF">AsAng_0046800</name>
</gene>
<dbReference type="InterPro" id="IPR000706">
    <property type="entry name" value="AGPR_type-1"/>
</dbReference>
<dbReference type="SMART" id="SM00859">
    <property type="entry name" value="Semialdhyde_dh"/>
    <property type="match status" value="1"/>
</dbReference>
<dbReference type="PANTHER" id="PTHR32338">
    <property type="entry name" value="N-ACETYL-GAMMA-GLUTAMYL-PHOSPHATE REDUCTASE, CHLOROPLASTIC-RELATED-RELATED"/>
    <property type="match status" value="1"/>
</dbReference>
<dbReference type="GO" id="GO:0070401">
    <property type="term" value="F:NADP+ binding"/>
    <property type="evidence" value="ECO:0007669"/>
    <property type="project" value="InterPro"/>
</dbReference>
<keyword evidence="2 5" id="KW-0028">Amino-acid biosynthesis</keyword>
<name>A0A916DVN5_9BACT</name>
<dbReference type="PROSITE" id="PS01224">
    <property type="entry name" value="ARGC"/>
    <property type="match status" value="1"/>
</dbReference>
<comment type="pathway">
    <text evidence="5">Amino-acid biosynthesis; L-arginine biosynthesis; N(2)-acetyl-L-ornithine from L-glutamate: step 3/4.</text>
</comment>
<dbReference type="GO" id="GO:0006526">
    <property type="term" value="P:L-arginine biosynthetic process"/>
    <property type="evidence" value="ECO:0007669"/>
    <property type="project" value="UniProtKB-UniRule"/>
</dbReference>
<dbReference type="InterPro" id="IPR023013">
    <property type="entry name" value="AGPR_AS"/>
</dbReference>
<dbReference type="SUPFAM" id="SSF55347">
    <property type="entry name" value="Glyceraldehyde-3-phosphate dehydrogenase-like, C-terminal domain"/>
    <property type="match status" value="1"/>
</dbReference>
<dbReference type="AlphaFoldDB" id="A0A916DVN5"/>
<comment type="catalytic activity">
    <reaction evidence="5">
        <text>N-acetyl-L-glutamate 5-semialdehyde + phosphate + NADP(+) = N-acetyl-L-glutamyl 5-phosphate + NADPH + H(+)</text>
        <dbReference type="Rhea" id="RHEA:21588"/>
        <dbReference type="ChEBI" id="CHEBI:15378"/>
        <dbReference type="ChEBI" id="CHEBI:29123"/>
        <dbReference type="ChEBI" id="CHEBI:43474"/>
        <dbReference type="ChEBI" id="CHEBI:57783"/>
        <dbReference type="ChEBI" id="CHEBI:57936"/>
        <dbReference type="ChEBI" id="CHEBI:58349"/>
        <dbReference type="EC" id="1.2.1.38"/>
    </reaction>
</comment>
<evidence type="ECO:0000259" key="7">
    <source>
        <dbReference type="SMART" id="SM00859"/>
    </source>
</evidence>
<dbReference type="NCBIfam" id="TIGR01850">
    <property type="entry name" value="argC"/>
    <property type="match status" value="1"/>
</dbReference>
<organism evidence="8 9">
    <name type="scientific">Aureispira anguillae</name>
    <dbReference type="NCBI Taxonomy" id="2864201"/>
    <lineage>
        <taxon>Bacteria</taxon>
        <taxon>Pseudomonadati</taxon>
        <taxon>Bacteroidota</taxon>
        <taxon>Saprospiria</taxon>
        <taxon>Saprospirales</taxon>
        <taxon>Saprospiraceae</taxon>
        <taxon>Aureispira</taxon>
    </lineage>
</organism>
<reference evidence="8" key="1">
    <citation type="submission" date="2022-09" db="EMBL/GenBank/DDBJ databases">
        <title>Aureispira anguillicida sp. nov., isolated from Leptocephalus of Japanese eel Anguilla japonica.</title>
        <authorList>
            <person name="Yuasa K."/>
            <person name="Mekata T."/>
            <person name="Ikunari K."/>
        </authorList>
    </citation>
    <scope>NUCLEOTIDE SEQUENCE</scope>
    <source>
        <strain evidence="8">EL160426</strain>
    </source>
</reference>
<dbReference type="GO" id="GO:0003942">
    <property type="term" value="F:N-acetyl-gamma-glutamyl-phosphate reductase activity"/>
    <property type="evidence" value="ECO:0007669"/>
    <property type="project" value="UniProtKB-UniRule"/>
</dbReference>
<dbReference type="InterPro" id="IPR000534">
    <property type="entry name" value="Semialdehyde_DH_NAD-bd"/>
</dbReference>
<sequence>MNTKPIKIGIFGGAGYTAGELLRLLIHHPLVQIEWIHSNSHAGQAVSTVHRDLYDNIQLHFSTAITPQVNLVFLCAGHGRSKMLISEYKLDQYPIKIIDLSADFRMASAQHSFIYGLPALNKNQIKKADYIANPGCFATAIQLALLPLAKAQLLSKKEVHIQAITGSTGAGQEPKPTTHFSWRQNNVSVYKPFVHQHLAEIKQSLQQEAKESDLTINFIPIRGAFSRGIFASIYLDSKLTEAEAQQLFESYYATAPFVYLTTQNPDLKQVVNTNKCLIYLQKHQDKLFIISAIDNLLKGASGQAVQNMNLLFDFPETMGLQLKATAF</sequence>
<dbReference type="RefSeq" id="WP_264789163.1">
    <property type="nucleotide sequence ID" value="NZ_AP026867.1"/>
</dbReference>
<keyword evidence="5" id="KW-0963">Cytoplasm</keyword>
<dbReference type="PANTHER" id="PTHR32338:SF10">
    <property type="entry name" value="N-ACETYL-GAMMA-GLUTAMYL-PHOSPHATE REDUCTASE, CHLOROPLASTIC-RELATED"/>
    <property type="match status" value="1"/>
</dbReference>
<dbReference type="Gene3D" id="3.30.360.10">
    <property type="entry name" value="Dihydrodipicolinate Reductase, domain 2"/>
    <property type="match status" value="1"/>
</dbReference>
<keyword evidence="9" id="KW-1185">Reference proteome</keyword>
<dbReference type="CDD" id="cd17895">
    <property type="entry name" value="AGPR_1_N"/>
    <property type="match status" value="1"/>
</dbReference>
<keyword evidence="4 5" id="KW-0560">Oxidoreductase</keyword>
<dbReference type="EC" id="1.2.1.38" evidence="5"/>
<dbReference type="Pfam" id="PF22698">
    <property type="entry name" value="Semialdhyde_dhC_1"/>
    <property type="match status" value="1"/>
</dbReference>
<keyword evidence="1 5" id="KW-0055">Arginine biosynthesis</keyword>
<evidence type="ECO:0000256" key="6">
    <source>
        <dbReference type="PROSITE-ProRule" id="PRU10010"/>
    </source>
</evidence>
<comment type="subcellular location">
    <subcellularLocation>
        <location evidence="5">Cytoplasm</location>
    </subcellularLocation>
</comment>
<evidence type="ECO:0000256" key="5">
    <source>
        <dbReference type="HAMAP-Rule" id="MF_00150"/>
    </source>
</evidence>
<dbReference type="GO" id="GO:0005737">
    <property type="term" value="C:cytoplasm"/>
    <property type="evidence" value="ECO:0007669"/>
    <property type="project" value="UniProtKB-SubCell"/>
</dbReference>
<dbReference type="EMBL" id="AP026867">
    <property type="protein sequence ID" value="BDS13917.1"/>
    <property type="molecule type" value="Genomic_DNA"/>
</dbReference>
<comment type="similarity">
    <text evidence="5">Belongs to the NAGSA dehydrogenase family. Type 1 subfamily.</text>
</comment>
<dbReference type="GO" id="GO:0051287">
    <property type="term" value="F:NAD binding"/>
    <property type="evidence" value="ECO:0007669"/>
    <property type="project" value="InterPro"/>
</dbReference>
<dbReference type="InterPro" id="IPR058924">
    <property type="entry name" value="AGPR_dimerisation_dom"/>
</dbReference>
<evidence type="ECO:0000256" key="3">
    <source>
        <dbReference type="ARBA" id="ARBA00022857"/>
    </source>
</evidence>
<dbReference type="CDD" id="cd23934">
    <property type="entry name" value="AGPR_1_C"/>
    <property type="match status" value="1"/>
</dbReference>
<accession>A0A916DVN5</accession>
<dbReference type="KEGG" id="aup:AsAng_0046800"/>
<dbReference type="SUPFAM" id="SSF51735">
    <property type="entry name" value="NAD(P)-binding Rossmann-fold domains"/>
    <property type="match status" value="1"/>
</dbReference>
<dbReference type="Gene3D" id="3.40.50.720">
    <property type="entry name" value="NAD(P)-binding Rossmann-like Domain"/>
    <property type="match status" value="1"/>
</dbReference>
<dbReference type="InterPro" id="IPR050085">
    <property type="entry name" value="AGPR"/>
</dbReference>
<evidence type="ECO:0000313" key="9">
    <source>
        <dbReference type="Proteomes" id="UP001060919"/>
    </source>
</evidence>
<dbReference type="Pfam" id="PF01118">
    <property type="entry name" value="Semialdhyde_dh"/>
    <property type="match status" value="1"/>
</dbReference>
<dbReference type="Proteomes" id="UP001060919">
    <property type="component" value="Chromosome"/>
</dbReference>